<sequence>MSTVVMNKRTPILQPFGSDVGDEMIYADLYEDVKSGKIPDPRIKPALPPKGAKEKPPKLPPKEKKSS</sequence>
<gene>
    <name evidence="2" type="ORF">B4U80_04709</name>
</gene>
<name>A0A443SVB3_9ACAR</name>
<evidence type="ECO:0000256" key="1">
    <source>
        <dbReference type="SAM" id="MobiDB-lite"/>
    </source>
</evidence>
<organism evidence="2 3">
    <name type="scientific">Leptotrombidium deliense</name>
    <dbReference type="NCBI Taxonomy" id="299467"/>
    <lineage>
        <taxon>Eukaryota</taxon>
        <taxon>Metazoa</taxon>
        <taxon>Ecdysozoa</taxon>
        <taxon>Arthropoda</taxon>
        <taxon>Chelicerata</taxon>
        <taxon>Arachnida</taxon>
        <taxon>Acari</taxon>
        <taxon>Acariformes</taxon>
        <taxon>Trombidiformes</taxon>
        <taxon>Prostigmata</taxon>
        <taxon>Anystina</taxon>
        <taxon>Parasitengona</taxon>
        <taxon>Trombiculoidea</taxon>
        <taxon>Trombiculidae</taxon>
        <taxon>Leptotrombidium</taxon>
    </lineage>
</organism>
<reference evidence="2 3" key="1">
    <citation type="journal article" date="2018" name="Gigascience">
        <title>Genomes of trombidid mites reveal novel predicted allergens and laterally-transferred genes associated with secondary metabolism.</title>
        <authorList>
            <person name="Dong X."/>
            <person name="Chaisiri K."/>
            <person name="Xia D."/>
            <person name="Armstrong S.D."/>
            <person name="Fang Y."/>
            <person name="Donnelly M.J."/>
            <person name="Kadowaki T."/>
            <person name="McGarry J.W."/>
            <person name="Darby A.C."/>
            <person name="Makepeace B.L."/>
        </authorList>
    </citation>
    <scope>NUCLEOTIDE SEQUENCE [LARGE SCALE GENOMIC DNA]</scope>
    <source>
        <strain evidence="2">UoL-UT</strain>
    </source>
</reference>
<keyword evidence="3" id="KW-1185">Reference proteome</keyword>
<evidence type="ECO:0000313" key="2">
    <source>
        <dbReference type="EMBL" id="RWS31461.1"/>
    </source>
</evidence>
<evidence type="ECO:0000313" key="3">
    <source>
        <dbReference type="Proteomes" id="UP000288716"/>
    </source>
</evidence>
<feature type="region of interest" description="Disordered" evidence="1">
    <location>
        <begin position="37"/>
        <end position="67"/>
    </location>
</feature>
<proteinExistence type="predicted"/>
<dbReference type="EMBL" id="NCKV01000157">
    <property type="protein sequence ID" value="RWS31461.1"/>
    <property type="molecule type" value="Genomic_DNA"/>
</dbReference>
<dbReference type="VEuPathDB" id="VectorBase:LDEU000579"/>
<dbReference type="AlphaFoldDB" id="A0A443SVB3"/>
<comment type="caution">
    <text evidence="2">The sequence shown here is derived from an EMBL/GenBank/DDBJ whole genome shotgun (WGS) entry which is preliminary data.</text>
</comment>
<protein>
    <submittedName>
        <fullName evidence="2">Uncharacterized protein</fullName>
    </submittedName>
</protein>
<feature type="compositionally biased region" description="Basic and acidic residues" evidence="1">
    <location>
        <begin position="51"/>
        <end position="67"/>
    </location>
</feature>
<accession>A0A443SVB3</accession>
<dbReference type="Proteomes" id="UP000288716">
    <property type="component" value="Unassembled WGS sequence"/>
</dbReference>
<dbReference type="OrthoDB" id="6538152at2759"/>